<evidence type="ECO:0000313" key="3">
    <source>
        <dbReference type="Proteomes" id="UP000799770"/>
    </source>
</evidence>
<dbReference type="EMBL" id="ML977319">
    <property type="protein sequence ID" value="KAF2117342.1"/>
    <property type="molecule type" value="Genomic_DNA"/>
</dbReference>
<protein>
    <submittedName>
        <fullName evidence="2">Uncharacterized protein</fullName>
    </submittedName>
</protein>
<feature type="compositionally biased region" description="Low complexity" evidence="1">
    <location>
        <begin position="85"/>
        <end position="112"/>
    </location>
</feature>
<keyword evidence="3" id="KW-1185">Reference proteome</keyword>
<evidence type="ECO:0000256" key="1">
    <source>
        <dbReference type="SAM" id="MobiDB-lite"/>
    </source>
</evidence>
<reference evidence="2" key="1">
    <citation type="journal article" date="2020" name="Stud. Mycol.">
        <title>101 Dothideomycetes genomes: a test case for predicting lifestyles and emergence of pathogens.</title>
        <authorList>
            <person name="Haridas S."/>
            <person name="Albert R."/>
            <person name="Binder M."/>
            <person name="Bloem J."/>
            <person name="Labutti K."/>
            <person name="Salamov A."/>
            <person name="Andreopoulos B."/>
            <person name="Baker S."/>
            <person name="Barry K."/>
            <person name="Bills G."/>
            <person name="Bluhm B."/>
            <person name="Cannon C."/>
            <person name="Castanera R."/>
            <person name="Culley D."/>
            <person name="Daum C."/>
            <person name="Ezra D."/>
            <person name="Gonzalez J."/>
            <person name="Henrissat B."/>
            <person name="Kuo A."/>
            <person name="Liang C."/>
            <person name="Lipzen A."/>
            <person name="Lutzoni F."/>
            <person name="Magnuson J."/>
            <person name="Mondo S."/>
            <person name="Nolan M."/>
            <person name="Ohm R."/>
            <person name="Pangilinan J."/>
            <person name="Park H.-J."/>
            <person name="Ramirez L."/>
            <person name="Alfaro M."/>
            <person name="Sun H."/>
            <person name="Tritt A."/>
            <person name="Yoshinaga Y."/>
            <person name="Zwiers L.-H."/>
            <person name="Turgeon B."/>
            <person name="Goodwin S."/>
            <person name="Spatafora J."/>
            <person name="Crous P."/>
            <person name="Grigoriev I."/>
        </authorList>
    </citation>
    <scope>NUCLEOTIDE SEQUENCE</scope>
    <source>
        <strain evidence="2">CBS 627.86</strain>
    </source>
</reference>
<feature type="compositionally biased region" description="Polar residues" evidence="1">
    <location>
        <begin position="1"/>
        <end position="12"/>
    </location>
</feature>
<feature type="compositionally biased region" description="Basic and acidic residues" evidence="1">
    <location>
        <begin position="13"/>
        <end position="52"/>
    </location>
</feature>
<dbReference type="AlphaFoldDB" id="A0A6A5ZD22"/>
<organism evidence="2 3">
    <name type="scientific">Lophiotrema nucula</name>
    <dbReference type="NCBI Taxonomy" id="690887"/>
    <lineage>
        <taxon>Eukaryota</taxon>
        <taxon>Fungi</taxon>
        <taxon>Dikarya</taxon>
        <taxon>Ascomycota</taxon>
        <taxon>Pezizomycotina</taxon>
        <taxon>Dothideomycetes</taxon>
        <taxon>Pleosporomycetidae</taxon>
        <taxon>Pleosporales</taxon>
        <taxon>Lophiotremataceae</taxon>
        <taxon>Lophiotrema</taxon>
    </lineage>
</organism>
<accession>A0A6A5ZD22</accession>
<gene>
    <name evidence="2" type="ORF">BDV96DRAFT_598255</name>
</gene>
<name>A0A6A5ZD22_9PLEO</name>
<feature type="compositionally biased region" description="Polar residues" evidence="1">
    <location>
        <begin position="547"/>
        <end position="557"/>
    </location>
</feature>
<feature type="compositionally biased region" description="Basic and acidic residues" evidence="1">
    <location>
        <begin position="113"/>
        <end position="126"/>
    </location>
</feature>
<feature type="region of interest" description="Disordered" evidence="1">
    <location>
        <begin position="547"/>
        <end position="570"/>
    </location>
</feature>
<evidence type="ECO:0000313" key="2">
    <source>
        <dbReference type="EMBL" id="KAF2117342.1"/>
    </source>
</evidence>
<proteinExistence type="predicted"/>
<feature type="region of interest" description="Disordered" evidence="1">
    <location>
        <begin position="1"/>
        <end position="154"/>
    </location>
</feature>
<dbReference type="Proteomes" id="UP000799770">
    <property type="component" value="Unassembled WGS sequence"/>
</dbReference>
<sequence length="672" mass="74166">MASSNAQNAEQMTTKDKKTARKNLEKERSAKRRAEAQRKSIEDKKTAPDVKKFAKKVPTTEEVVATTITPADEYVEKLSTSSAVEQDTTTQSSETENNDSISASASTSTTPSEADRGKTFMEKIESHGSNLEALTSEAVKESTSSGLNVSIRPLMEPMVNGSKDEYKVAEPDQFSQNDSSPKSGITQNIASPIRSAAEKKIKVAAISKLTDGGRKMTTKEMKAARKKFDKGSGRTREKFYKVPGVPKTIASQMERAIPDKTCVSPEEPWKQLDLVVNQQLQHAENTTTHAHKASQEEVATAATVEEEVTAVSNNSDATLLNEKIRELEAIFPELGKKSNLPFTTHRRHSFSCSNPNAAQEIIDTMRNQKGTLQMGANLIPAFLEDVTVPVSPFLYHETDMPSRWEGMLTSESGDIDHHYDGPLQAFQRVGDFSVIEQQEGCFVARQKSAAVGFADLEVDYDTRCIIANNARLKNELQKLQKTFPAEVKDDRGVVVLHDPAIVSYKPPSPQAMAVDPEIHDPAVITCKSPPKQSRHLFAGDKAVLNDPATTSAKSSSLGVEKTSTETRTPPPAPDFERFFHILLGSHQSLFLNGPDHTLLDIQYQQTMIQEPVYWGMVPHIHLPSTYMCGEFGWGYYVLPKDFQIPSPPSHGWYGHLDGPTWVHGSMLATSVY</sequence>